<dbReference type="InterPro" id="IPR029068">
    <property type="entry name" value="Glyas_Bleomycin-R_OHBP_Dase"/>
</dbReference>
<gene>
    <name evidence="2" type="ORF">BJ983_003295</name>
</gene>
<dbReference type="EMBL" id="JACCBN010000001">
    <property type="protein sequence ID" value="NYD37193.1"/>
    <property type="molecule type" value="Genomic_DNA"/>
</dbReference>
<feature type="domain" description="Glyoxalase-like" evidence="1">
    <location>
        <begin position="10"/>
        <end position="173"/>
    </location>
</feature>
<reference evidence="2 3" key="1">
    <citation type="submission" date="2020-07" db="EMBL/GenBank/DDBJ databases">
        <title>Sequencing the genomes of 1000 actinobacteria strains.</title>
        <authorList>
            <person name="Klenk H.-P."/>
        </authorList>
    </citation>
    <scope>NUCLEOTIDE SEQUENCE [LARGE SCALE GENOMIC DNA]</scope>
    <source>
        <strain evidence="2 3">DSM 45772</strain>
    </source>
</reference>
<sequence>MTPGARTPGVDHLVVACTSLEPASEWLADRLGVEPAGRARHARFGTHNALWNLDDGTYLELIAIDPEAPAPGRPRWFALDRFSGPPRLVHWVLRLPSLSSASDPVLRLSRDDLAWSLTVPDDGSFPVDGSGVWPSLIAWDGGHPSTGLADGGLALSRLVLSTPSADALRSRLVDAGLVGHLGNRVTVTPGPVASRAELTTPGGPVTL</sequence>
<dbReference type="RefSeq" id="WP_179794771.1">
    <property type="nucleotide sequence ID" value="NZ_BAABHP010000014.1"/>
</dbReference>
<keyword evidence="3" id="KW-1185">Reference proteome</keyword>
<accession>A0A7Y9J6F8</accession>
<dbReference type="AlphaFoldDB" id="A0A7Y9J6F8"/>
<dbReference type="SUPFAM" id="SSF54593">
    <property type="entry name" value="Glyoxalase/Bleomycin resistance protein/Dihydroxybiphenyl dioxygenase"/>
    <property type="match status" value="1"/>
</dbReference>
<dbReference type="Proteomes" id="UP000535890">
    <property type="component" value="Unassembled WGS sequence"/>
</dbReference>
<evidence type="ECO:0000259" key="1">
    <source>
        <dbReference type="Pfam" id="PF13468"/>
    </source>
</evidence>
<dbReference type="Pfam" id="PF13468">
    <property type="entry name" value="Glyoxalase_3"/>
    <property type="match status" value="1"/>
</dbReference>
<dbReference type="InterPro" id="IPR025870">
    <property type="entry name" value="Glyoxalase-like_dom"/>
</dbReference>
<organism evidence="2 3">
    <name type="scientific">Actinomycetospora corticicola</name>
    <dbReference type="NCBI Taxonomy" id="663602"/>
    <lineage>
        <taxon>Bacteria</taxon>
        <taxon>Bacillati</taxon>
        <taxon>Actinomycetota</taxon>
        <taxon>Actinomycetes</taxon>
        <taxon>Pseudonocardiales</taxon>
        <taxon>Pseudonocardiaceae</taxon>
        <taxon>Actinomycetospora</taxon>
    </lineage>
</organism>
<protein>
    <recommendedName>
        <fullName evidence="1">Glyoxalase-like domain-containing protein</fullName>
    </recommendedName>
</protein>
<evidence type="ECO:0000313" key="3">
    <source>
        <dbReference type="Proteomes" id="UP000535890"/>
    </source>
</evidence>
<comment type="caution">
    <text evidence="2">The sequence shown here is derived from an EMBL/GenBank/DDBJ whole genome shotgun (WGS) entry which is preliminary data.</text>
</comment>
<proteinExistence type="predicted"/>
<evidence type="ECO:0000313" key="2">
    <source>
        <dbReference type="EMBL" id="NYD37193.1"/>
    </source>
</evidence>
<name>A0A7Y9J6F8_9PSEU</name>
<dbReference type="Gene3D" id="3.10.180.10">
    <property type="entry name" value="2,3-Dihydroxybiphenyl 1,2-Dioxygenase, domain 1"/>
    <property type="match status" value="1"/>
</dbReference>